<reference evidence="6 8" key="1">
    <citation type="submission" date="2023-02" db="EMBL/GenBank/DDBJ databases">
        <title>Dictyobacter halimunensis sp. nov., a new member of the class Ktedonobacteria from forest soil in a geothermal area.</title>
        <authorList>
            <person name="Rachmania M.K."/>
            <person name="Ningsih F."/>
            <person name="Sakai Y."/>
            <person name="Yabe S."/>
            <person name="Yokota A."/>
            <person name="Sjamsuridzal W."/>
        </authorList>
    </citation>
    <scope>NUCLEOTIDE SEQUENCE [LARGE SCALE GENOMIC DNA]</scope>
    <source>
        <strain evidence="6 8">S3.2.2.5</strain>
    </source>
</reference>
<protein>
    <recommendedName>
        <fullName evidence="9">DoxX family protein</fullName>
    </recommendedName>
</protein>
<gene>
    <name evidence="6" type="ORF">KDH_16810</name>
    <name evidence="7" type="ORF">KDH_17300</name>
</gene>
<evidence type="ECO:0008006" key="9">
    <source>
        <dbReference type="Google" id="ProtNLM"/>
    </source>
</evidence>
<keyword evidence="3 5" id="KW-1133">Transmembrane helix</keyword>
<evidence type="ECO:0000256" key="4">
    <source>
        <dbReference type="ARBA" id="ARBA00023136"/>
    </source>
</evidence>
<feature type="transmembrane region" description="Helical" evidence="5">
    <location>
        <begin position="12"/>
        <end position="33"/>
    </location>
</feature>
<comment type="subcellular location">
    <subcellularLocation>
        <location evidence="1">Membrane</location>
        <topology evidence="1">Multi-pass membrane protein</topology>
    </subcellularLocation>
</comment>
<sequence>MRTNVMGSWKAICYWVATFITVLELLAGGVADLTHGKAALVASEPVTEVLAHLGYPVYLLTLLGVWKLLGAIALLVPRFPRLKEWTYAGALFDYTGAIVSSLMVGDSLASTLPPLMLAIFALASWALRPQSRMLGVLWPENRPRRASVSSPQPTMR</sequence>
<evidence type="ECO:0000313" key="7">
    <source>
        <dbReference type="EMBL" id="GLV54883.1"/>
    </source>
</evidence>
<dbReference type="EMBL" id="BSRI01000001">
    <property type="protein sequence ID" value="GLV54883.1"/>
    <property type="molecule type" value="Genomic_DNA"/>
</dbReference>
<dbReference type="Pfam" id="PF13564">
    <property type="entry name" value="DoxX_2"/>
    <property type="match status" value="1"/>
</dbReference>
<evidence type="ECO:0000256" key="2">
    <source>
        <dbReference type="ARBA" id="ARBA00022692"/>
    </source>
</evidence>
<name>A0ABQ6FM83_9CHLR</name>
<keyword evidence="2 5" id="KW-0812">Transmembrane</keyword>
<dbReference type="PIRSF" id="PIRSF030066">
    <property type="entry name" value="UCP030066"/>
    <property type="match status" value="1"/>
</dbReference>
<feature type="transmembrane region" description="Helical" evidence="5">
    <location>
        <begin position="111"/>
        <end position="127"/>
    </location>
</feature>
<keyword evidence="8" id="KW-1185">Reference proteome</keyword>
<evidence type="ECO:0000256" key="1">
    <source>
        <dbReference type="ARBA" id="ARBA00004141"/>
    </source>
</evidence>
<dbReference type="InterPro" id="IPR016944">
    <property type="entry name" value="UCP030066"/>
</dbReference>
<organism evidence="6 8">
    <name type="scientific">Dictyobacter halimunensis</name>
    <dbReference type="NCBI Taxonomy" id="3026934"/>
    <lineage>
        <taxon>Bacteria</taxon>
        <taxon>Bacillati</taxon>
        <taxon>Chloroflexota</taxon>
        <taxon>Ktedonobacteria</taxon>
        <taxon>Ktedonobacterales</taxon>
        <taxon>Dictyobacteraceae</taxon>
        <taxon>Dictyobacter</taxon>
    </lineage>
</organism>
<accession>A0ABQ6FM83</accession>
<evidence type="ECO:0000256" key="3">
    <source>
        <dbReference type="ARBA" id="ARBA00022989"/>
    </source>
</evidence>
<dbReference type="Proteomes" id="UP001344906">
    <property type="component" value="Unassembled WGS sequence"/>
</dbReference>
<comment type="caution">
    <text evidence="6">The sequence shown here is derived from an EMBL/GenBank/DDBJ whole genome shotgun (WGS) entry which is preliminary data.</text>
</comment>
<dbReference type="EMBL" id="BSRI01000001">
    <property type="protein sequence ID" value="GLV54834.1"/>
    <property type="molecule type" value="Genomic_DNA"/>
</dbReference>
<proteinExistence type="predicted"/>
<evidence type="ECO:0000313" key="6">
    <source>
        <dbReference type="EMBL" id="GLV54834.1"/>
    </source>
</evidence>
<evidence type="ECO:0000256" key="5">
    <source>
        <dbReference type="SAM" id="Phobius"/>
    </source>
</evidence>
<dbReference type="InterPro" id="IPR032808">
    <property type="entry name" value="DoxX"/>
</dbReference>
<evidence type="ECO:0000313" key="8">
    <source>
        <dbReference type="Proteomes" id="UP001344906"/>
    </source>
</evidence>
<feature type="transmembrane region" description="Helical" evidence="5">
    <location>
        <begin position="85"/>
        <end position="105"/>
    </location>
</feature>
<feature type="transmembrane region" description="Helical" evidence="5">
    <location>
        <begin position="53"/>
        <end position="76"/>
    </location>
</feature>
<keyword evidence="4 5" id="KW-0472">Membrane</keyword>